<keyword evidence="1" id="KW-0472">Membrane</keyword>
<feature type="transmembrane region" description="Helical" evidence="1">
    <location>
        <begin position="42"/>
        <end position="63"/>
    </location>
</feature>
<proteinExistence type="predicted"/>
<comment type="caution">
    <text evidence="2">The sequence shown here is derived from an EMBL/GenBank/DDBJ whole genome shotgun (WGS) entry which is preliminary data.</text>
</comment>
<evidence type="ECO:0008006" key="4">
    <source>
        <dbReference type="Google" id="ProtNLM"/>
    </source>
</evidence>
<name>A0A2N0Z8T5_9BACI</name>
<gene>
    <name evidence="2" type="ORF">CWS20_26460</name>
</gene>
<dbReference type="Proteomes" id="UP000233343">
    <property type="component" value="Unassembled WGS sequence"/>
</dbReference>
<sequence length="192" mass="22545">MDDALKELDSIHRKITAKNKSFQQIESKLAHNNQQKIISKRIPYYMTSVATLLIFSCLVLWKWDDGIGRADNYPVLSSTIMEAIIATNHSYDSFQPIEYMYKKDYAISSNNEWLELLHSLITNAERVEEQPIGKNMYDCLLLLENNENIKLKIWIEDNDLYFMEWNKKIVYKANNAESEQIMAGIQRIIEKE</sequence>
<organism evidence="2 3">
    <name type="scientific">Cytobacillus horneckiae</name>
    <dbReference type="NCBI Taxonomy" id="549687"/>
    <lineage>
        <taxon>Bacteria</taxon>
        <taxon>Bacillati</taxon>
        <taxon>Bacillota</taxon>
        <taxon>Bacilli</taxon>
        <taxon>Bacillales</taxon>
        <taxon>Bacillaceae</taxon>
        <taxon>Cytobacillus</taxon>
    </lineage>
</organism>
<evidence type="ECO:0000256" key="1">
    <source>
        <dbReference type="SAM" id="Phobius"/>
    </source>
</evidence>
<dbReference type="RefSeq" id="WP_066196625.1">
    <property type="nucleotide sequence ID" value="NZ_JARMMB010000049.1"/>
</dbReference>
<keyword evidence="1" id="KW-1133">Transmembrane helix</keyword>
<evidence type="ECO:0000313" key="2">
    <source>
        <dbReference type="EMBL" id="PKG25921.1"/>
    </source>
</evidence>
<keyword evidence="1" id="KW-0812">Transmembrane</keyword>
<accession>A0A2N0Z8T5</accession>
<protein>
    <recommendedName>
        <fullName evidence="4">DUF4367 domain-containing protein</fullName>
    </recommendedName>
</protein>
<evidence type="ECO:0000313" key="3">
    <source>
        <dbReference type="Proteomes" id="UP000233343"/>
    </source>
</evidence>
<dbReference type="AlphaFoldDB" id="A0A2N0Z8T5"/>
<reference evidence="2 3" key="1">
    <citation type="journal article" date="2010" name="Int. J. Syst. Evol. Microbiol.">
        <title>Bacillus horneckiae sp. nov., isolated from a spacecraft-assembly clean room.</title>
        <authorList>
            <person name="Vaishampayan P."/>
            <person name="Probst A."/>
            <person name="Krishnamurthi S."/>
            <person name="Ghosh S."/>
            <person name="Osman S."/>
            <person name="McDowall A."/>
            <person name="Ruckmani A."/>
            <person name="Mayilraj S."/>
            <person name="Venkateswaran K."/>
        </authorList>
    </citation>
    <scope>NUCLEOTIDE SEQUENCE [LARGE SCALE GENOMIC DNA]</scope>
    <source>
        <strain evidence="3">1PO1SC</strain>
    </source>
</reference>
<keyword evidence="3" id="KW-1185">Reference proteome</keyword>
<dbReference type="EMBL" id="PISD01000084">
    <property type="protein sequence ID" value="PKG25921.1"/>
    <property type="molecule type" value="Genomic_DNA"/>
</dbReference>